<dbReference type="Pfam" id="PF00480">
    <property type="entry name" value="ROK"/>
    <property type="match status" value="1"/>
</dbReference>
<keyword evidence="5" id="KW-1185">Reference proteome</keyword>
<dbReference type="InterPro" id="IPR000600">
    <property type="entry name" value="ROK"/>
</dbReference>
<dbReference type="CDD" id="cd23763">
    <property type="entry name" value="ASKHA_ATPase_ROK"/>
    <property type="match status" value="1"/>
</dbReference>
<dbReference type="InterPro" id="IPR036388">
    <property type="entry name" value="WH-like_DNA-bd_sf"/>
</dbReference>
<dbReference type="Gene3D" id="1.10.10.10">
    <property type="entry name" value="Winged helix-like DNA-binding domain superfamily/Winged helix DNA-binding domain"/>
    <property type="match status" value="1"/>
</dbReference>
<dbReference type="GeneID" id="98660470"/>
<comment type="caution">
    <text evidence="4">The sequence shown here is derived from an EMBL/GenBank/DDBJ whole genome shotgun (WGS) entry which is preliminary data.</text>
</comment>
<dbReference type="SUPFAM" id="SSF46785">
    <property type="entry name" value="Winged helix' DNA-binding domain"/>
    <property type="match status" value="1"/>
</dbReference>
<comment type="similarity">
    <text evidence="2">Belongs to the ROK (NagC/XylR) family.</text>
</comment>
<reference evidence="4 5" key="1">
    <citation type="submission" date="2021-10" db="EMBL/GenBank/DDBJ databases">
        <title>Anaerobic single-cell dispensing facilitates the cultivation of human gut bacteria.</title>
        <authorList>
            <person name="Afrizal A."/>
        </authorList>
    </citation>
    <scope>NUCLEOTIDE SEQUENCE [LARGE SCALE GENOMIC DNA]</scope>
    <source>
        <strain evidence="4 5">CLA-AA-H270</strain>
    </source>
</reference>
<dbReference type="EMBL" id="JAJEPX010000001">
    <property type="protein sequence ID" value="MCC2175641.1"/>
    <property type="molecule type" value="Genomic_DNA"/>
</dbReference>
<dbReference type="GO" id="GO:0042732">
    <property type="term" value="P:D-xylose metabolic process"/>
    <property type="evidence" value="ECO:0007669"/>
    <property type="project" value="UniProtKB-KW"/>
</dbReference>
<comment type="function">
    <text evidence="1">Transcriptional repressor of xylose-utilizing enzymes.</text>
</comment>
<keyword evidence="3" id="KW-0119">Carbohydrate metabolism</keyword>
<dbReference type="InterPro" id="IPR043129">
    <property type="entry name" value="ATPase_NBD"/>
</dbReference>
<dbReference type="SUPFAM" id="SSF53067">
    <property type="entry name" value="Actin-like ATPase domain"/>
    <property type="match status" value="1"/>
</dbReference>
<organism evidence="4 5">
    <name type="scientific">Agathobaculum butyriciproducens</name>
    <dbReference type="NCBI Taxonomy" id="1628085"/>
    <lineage>
        <taxon>Bacteria</taxon>
        <taxon>Bacillati</taxon>
        <taxon>Bacillota</taxon>
        <taxon>Clostridia</taxon>
        <taxon>Eubacteriales</taxon>
        <taxon>Butyricicoccaceae</taxon>
        <taxon>Agathobaculum</taxon>
    </lineage>
</organism>
<dbReference type="Gene3D" id="3.30.420.40">
    <property type="match status" value="2"/>
</dbReference>
<dbReference type="PANTHER" id="PTHR18964:SF149">
    <property type="entry name" value="BIFUNCTIONAL UDP-N-ACETYLGLUCOSAMINE 2-EPIMERASE_N-ACETYLMANNOSAMINE KINASE"/>
    <property type="match status" value="1"/>
</dbReference>
<keyword evidence="3" id="KW-0859">Xylose metabolism</keyword>
<name>A0AAW4VY28_9FIRM</name>
<evidence type="ECO:0000256" key="2">
    <source>
        <dbReference type="ARBA" id="ARBA00006479"/>
    </source>
</evidence>
<accession>A0AAW4VY28</accession>
<dbReference type="AlphaFoldDB" id="A0AAW4VY28"/>
<evidence type="ECO:0000313" key="5">
    <source>
        <dbReference type="Proteomes" id="UP001298753"/>
    </source>
</evidence>
<evidence type="ECO:0000313" key="4">
    <source>
        <dbReference type="EMBL" id="MCC2175641.1"/>
    </source>
</evidence>
<dbReference type="Proteomes" id="UP001298753">
    <property type="component" value="Unassembled WGS sequence"/>
</dbReference>
<sequence>MADTGKLKRENTALLRQAMQHGSAGKNDLARLTHLSFPTVSRIVDEMVERGEAQEIGTAASTGGRCAMQYRLNPQYRLFLCLRLEQDTLHWFVCDLDGTPLEQEQQTCSGDVRELLDTLLMRVRARYPRLAAVVLGFAGTMHNGIVTESFGYPELRGVSLSAYLRDKTGLPCMAARDMQVVAAGYAAQYTPTPKAVVCIYIGKLGAGAGIVLDGKVWGGAAGFAGELHYLPIKHNLEYAQNHFAGADMSDYFTKVICGCAALINPDRVVLYADSRLTDKVSQIRESCAQALPEQAMPVIELSRSFEQDYTRGLFTLAKKMEETT</sequence>
<evidence type="ECO:0000256" key="3">
    <source>
        <dbReference type="ARBA" id="ARBA00022629"/>
    </source>
</evidence>
<protein>
    <submittedName>
        <fullName evidence="4">ROK family protein</fullName>
    </submittedName>
</protein>
<gene>
    <name evidence="4" type="ORF">LKD22_00605</name>
</gene>
<evidence type="ECO:0000256" key="1">
    <source>
        <dbReference type="ARBA" id="ARBA00002486"/>
    </source>
</evidence>
<proteinExistence type="inferred from homology"/>
<dbReference type="PANTHER" id="PTHR18964">
    <property type="entry name" value="ROK (REPRESSOR, ORF, KINASE) FAMILY"/>
    <property type="match status" value="1"/>
</dbReference>
<dbReference type="InterPro" id="IPR036390">
    <property type="entry name" value="WH_DNA-bd_sf"/>
</dbReference>
<dbReference type="RefSeq" id="WP_227599918.1">
    <property type="nucleotide sequence ID" value="NZ_JAJEPX010000001.1"/>
</dbReference>